<evidence type="ECO:0000256" key="1">
    <source>
        <dbReference type="SAM" id="Coils"/>
    </source>
</evidence>
<keyword evidence="1" id="KW-0175">Coiled coil</keyword>
<reference evidence="3 4" key="1">
    <citation type="journal article" date="2012" name="G3 (Bethesda)">
        <title>Pichia sorbitophila, an interspecies yeast hybrid reveals early steps of genome resolution following polyploidization.</title>
        <authorList>
            <person name="Leh Louis V."/>
            <person name="Despons L."/>
            <person name="Friedrich A."/>
            <person name="Martin T."/>
            <person name="Durrens P."/>
            <person name="Casaregola S."/>
            <person name="Neuveglise C."/>
            <person name="Fairhead C."/>
            <person name="Marck C."/>
            <person name="Cruz J.A."/>
            <person name="Straub M.L."/>
            <person name="Kugler V."/>
            <person name="Sacerdot C."/>
            <person name="Uzunov Z."/>
            <person name="Thierry A."/>
            <person name="Weiss S."/>
            <person name="Bleykasten C."/>
            <person name="De Montigny J."/>
            <person name="Jacques N."/>
            <person name="Jung P."/>
            <person name="Lemaire M."/>
            <person name="Mallet S."/>
            <person name="Morel G."/>
            <person name="Richard G.F."/>
            <person name="Sarkar A."/>
            <person name="Savel G."/>
            <person name="Schacherer J."/>
            <person name="Seret M.L."/>
            <person name="Talla E."/>
            <person name="Samson G."/>
            <person name="Jubin C."/>
            <person name="Poulain J."/>
            <person name="Vacherie B."/>
            <person name="Barbe V."/>
            <person name="Pelletier E."/>
            <person name="Sherman D.J."/>
            <person name="Westhof E."/>
            <person name="Weissenbach J."/>
            <person name="Baret P.V."/>
            <person name="Wincker P."/>
            <person name="Gaillardin C."/>
            <person name="Dujon B."/>
            <person name="Souciet J.L."/>
        </authorList>
    </citation>
    <scope>NUCLEOTIDE SEQUENCE [LARGE SCALE GENOMIC DNA]</scope>
    <source>
        <strain evidence="4">ATCC MYA-4447 / BCRC 22081 / CBS 7064 / NBRC 10061 / NRRL Y-12695</strain>
    </source>
</reference>
<name>G8XZB4_PICSO</name>
<sequence>MCIRPAMADKDTVERRSEETNVSGALISNLPKEDIIARVLELEKELQDFQESSKELEQALEEELADLEETKKDLEVKLDNKTKQLDESTRREQDLRSELLQLNESFSKHSADYKHEISRLKERLVNTEISNDNMLEIERLLSHKVEMSDQTSNELLERVALLENDLERERSVSMQRQLNLTNSENKVTELNGVIAELESRIKSLENAYAGNSVMSLKNMLQTDPKKSSKRDSVINPRRNSHIPHSESLKKLHLLNNRSENMSYKLQDLKDSINTNSDRTMEKCSAGLQTKNYHSKSVPATLRKGKENSNSLLDNRTIDARKSTSKQINKHHEYTNRPLKNLKGKMPLVPIENEDFNRKSNHNKYDGDINRKDSFGQKSKAKLLKTFRSFRTGS</sequence>
<evidence type="ECO:0000313" key="3">
    <source>
        <dbReference type="EMBL" id="CCE87023.1"/>
    </source>
</evidence>
<dbReference type="AlphaFoldDB" id="G8XZB4"/>
<gene>
    <name evidence="3" type="primary">Piso0_005557</name>
    <name evidence="3" type="ORF">GNLVRS01_PISO0N17547g</name>
</gene>
<dbReference type="Gene3D" id="6.10.250.1080">
    <property type="match status" value="1"/>
</dbReference>
<dbReference type="Proteomes" id="UP000005222">
    <property type="component" value="Chromosome N"/>
</dbReference>
<feature type="region of interest" description="Disordered" evidence="2">
    <location>
        <begin position="298"/>
        <end position="335"/>
    </location>
</feature>
<dbReference type="eggNOG" id="KOG1853">
    <property type="taxonomic scope" value="Eukaryota"/>
</dbReference>
<feature type="compositionally biased region" description="Basic and acidic residues" evidence="2">
    <location>
        <begin position="223"/>
        <end position="232"/>
    </location>
</feature>
<evidence type="ECO:0000313" key="4">
    <source>
        <dbReference type="Proteomes" id="UP000005222"/>
    </source>
</evidence>
<keyword evidence="4" id="KW-1185">Reference proteome</keyword>
<dbReference type="STRING" id="559304.G8XZB4"/>
<protein>
    <submittedName>
        <fullName evidence="3">Piso0_005557 protein</fullName>
    </submittedName>
</protein>
<dbReference type="InParanoid" id="G8XZB4"/>
<evidence type="ECO:0000256" key="2">
    <source>
        <dbReference type="SAM" id="MobiDB-lite"/>
    </source>
</evidence>
<feature type="coiled-coil region" evidence="1">
    <location>
        <begin position="152"/>
        <end position="207"/>
    </location>
</feature>
<proteinExistence type="predicted"/>
<feature type="region of interest" description="Disordered" evidence="2">
    <location>
        <begin position="221"/>
        <end position="242"/>
    </location>
</feature>
<dbReference type="OrthoDB" id="5877028at2759"/>
<organism evidence="3 4">
    <name type="scientific">Pichia sorbitophila (strain ATCC MYA-4447 / BCRC 22081 / CBS 7064 / NBRC 10061 / NRRL Y-12695)</name>
    <name type="common">Hybrid yeast</name>
    <dbReference type="NCBI Taxonomy" id="559304"/>
    <lineage>
        <taxon>Eukaryota</taxon>
        <taxon>Fungi</taxon>
        <taxon>Dikarya</taxon>
        <taxon>Ascomycota</taxon>
        <taxon>Saccharomycotina</taxon>
        <taxon>Pichiomycetes</taxon>
        <taxon>Debaryomycetaceae</taxon>
        <taxon>Millerozyma</taxon>
    </lineage>
</organism>
<dbReference type="HOGENOM" id="CLU_702286_0_0_1"/>
<feature type="coiled-coil region" evidence="1">
    <location>
        <begin position="32"/>
        <end position="105"/>
    </location>
</feature>
<dbReference type="EMBL" id="FO082046">
    <property type="protein sequence ID" value="CCE87023.1"/>
    <property type="molecule type" value="Genomic_DNA"/>
</dbReference>
<feature type="region of interest" description="Disordered" evidence="2">
    <location>
        <begin position="355"/>
        <end position="376"/>
    </location>
</feature>
<feature type="compositionally biased region" description="Basic and acidic residues" evidence="2">
    <location>
        <begin position="355"/>
        <end position="374"/>
    </location>
</feature>
<accession>G8XZB4</accession>